<dbReference type="Gene3D" id="1.10.132.50">
    <property type="entry name" value="ATP synthase (C/AC39) subunit, domain 3"/>
    <property type="match status" value="1"/>
</dbReference>
<dbReference type="InterPro" id="IPR002843">
    <property type="entry name" value="ATPase_V0-cplx_csu/dsu"/>
</dbReference>
<dbReference type="Pfam" id="PF01992">
    <property type="entry name" value="vATP-synt_AC39"/>
    <property type="match status" value="1"/>
</dbReference>
<comment type="similarity">
    <text evidence="1">Belongs to the V-ATPase V0D/AC39 subunit family.</text>
</comment>
<keyword evidence="5" id="KW-1185">Reference proteome</keyword>
<dbReference type="InterPro" id="IPR044911">
    <property type="entry name" value="V-type_ATPase_csu/dsu_dom_3"/>
</dbReference>
<protein>
    <submittedName>
        <fullName evidence="4">V/A-type H+-transporting ATPase subunit C</fullName>
    </submittedName>
</protein>
<organism evidence="4 5">
    <name type="scientific">Hydrogenoanaerobacterium saccharovorans</name>
    <dbReference type="NCBI Taxonomy" id="474960"/>
    <lineage>
        <taxon>Bacteria</taxon>
        <taxon>Bacillati</taxon>
        <taxon>Bacillota</taxon>
        <taxon>Clostridia</taxon>
        <taxon>Eubacteriales</taxon>
        <taxon>Oscillospiraceae</taxon>
        <taxon>Hydrogenoanaerobacterium</taxon>
    </lineage>
</organism>
<keyword evidence="2" id="KW-0813">Transport</keyword>
<dbReference type="SUPFAM" id="SSF103486">
    <property type="entry name" value="V-type ATP synthase subunit C"/>
    <property type="match status" value="1"/>
</dbReference>
<evidence type="ECO:0000313" key="5">
    <source>
        <dbReference type="Proteomes" id="UP000199158"/>
    </source>
</evidence>
<dbReference type="OrthoDB" id="1653at2"/>
<dbReference type="InterPro" id="IPR035067">
    <property type="entry name" value="V-type_ATPase_csu/dsu"/>
</dbReference>
<dbReference type="Gene3D" id="1.20.1690.10">
    <property type="entry name" value="V-type ATP synthase subunit C domain"/>
    <property type="match status" value="2"/>
</dbReference>
<dbReference type="PANTHER" id="PTHR38682:SF1">
    <property type="entry name" value="V-TYPE ATP SYNTHASE SUBUNIT C"/>
    <property type="match status" value="1"/>
</dbReference>
<dbReference type="InterPro" id="IPR050873">
    <property type="entry name" value="V-ATPase_V0D/AC39_subunit"/>
</dbReference>
<reference evidence="4 5" key="1">
    <citation type="submission" date="2016-10" db="EMBL/GenBank/DDBJ databases">
        <authorList>
            <person name="de Groot N.N."/>
        </authorList>
    </citation>
    <scope>NUCLEOTIDE SEQUENCE [LARGE SCALE GENOMIC DNA]</scope>
    <source>
        <strain evidence="4 5">CGMCC 1.5070</strain>
    </source>
</reference>
<dbReference type="EMBL" id="FOCG01000003">
    <property type="protein sequence ID" value="SEN10720.1"/>
    <property type="molecule type" value="Genomic_DNA"/>
</dbReference>
<evidence type="ECO:0000313" key="4">
    <source>
        <dbReference type="EMBL" id="SEN10720.1"/>
    </source>
</evidence>
<dbReference type="GO" id="GO:0046961">
    <property type="term" value="F:proton-transporting ATPase activity, rotational mechanism"/>
    <property type="evidence" value="ECO:0007669"/>
    <property type="project" value="InterPro"/>
</dbReference>
<keyword evidence="3" id="KW-0406">Ion transport</keyword>
<accession>A0A1H8DU32</accession>
<evidence type="ECO:0000256" key="1">
    <source>
        <dbReference type="ARBA" id="ARBA00006709"/>
    </source>
</evidence>
<dbReference type="AlphaFoldDB" id="A0A1H8DU32"/>
<evidence type="ECO:0000256" key="2">
    <source>
        <dbReference type="ARBA" id="ARBA00022448"/>
    </source>
</evidence>
<gene>
    <name evidence="4" type="ORF">SAMN05216180_2797</name>
</gene>
<dbReference type="RefSeq" id="WP_092756214.1">
    <property type="nucleotide sequence ID" value="NZ_FOCG01000003.1"/>
</dbReference>
<dbReference type="Proteomes" id="UP000199158">
    <property type="component" value="Unassembled WGS sequence"/>
</dbReference>
<dbReference type="PANTHER" id="PTHR38682">
    <property type="entry name" value="V-TYPE ATP SYNTHASE SUBUNIT C"/>
    <property type="match status" value="1"/>
</dbReference>
<evidence type="ECO:0000256" key="3">
    <source>
        <dbReference type="ARBA" id="ARBA00023065"/>
    </source>
</evidence>
<sequence length="322" mass="36038">MSEKQYTYAVARIRAKELSLLSSAAVEQLLAGKSYDECLHTLAEKGWGDDGTLTAEQLLENEREQTWALIAELVDDMSVFDVFLYANDYHNLKAAIKQVCTETEHKNIFISNGTVDSELILTAIKEHNYSMLPADMREPAQEAFEALLHTRDGQLCDMIVDKAALNAIYKAGLSAENELLKLYAELTVAAANIKTAVRCQKTGKSLDILQRALAQCSTLDVDRLAHAAVIGFDAICEYLESTTYTDAVAELRTSPSAFERWCDNLIIRKIRPQLYNPFTIGPLAAYILARENEIKTVRIILSGKLNGLSEESIRERCREMYV</sequence>
<dbReference type="STRING" id="474960.SAMN05216180_2797"/>
<proteinExistence type="inferred from homology"/>
<name>A0A1H8DU32_9FIRM</name>
<dbReference type="InterPro" id="IPR036079">
    <property type="entry name" value="ATPase_csu/dsu_sf"/>
</dbReference>